<keyword evidence="12" id="KW-0121">Carboxypeptidase</keyword>
<evidence type="ECO:0000256" key="9">
    <source>
        <dbReference type="RuleBase" id="RU004016"/>
    </source>
</evidence>
<keyword evidence="3" id="KW-0378">Hydrolase</keyword>
<feature type="active site" evidence="7">
    <location>
        <position position="163"/>
    </location>
</feature>
<keyword evidence="4" id="KW-0133">Cell shape</keyword>
<reference evidence="12 13" key="1">
    <citation type="submission" date="2018-04" db="EMBL/GenBank/DDBJ databases">
        <title>Genomic Encyclopedia of Type Strains, Phase III (KMG-III): the genomes of soil and plant-associated and newly described type strains.</title>
        <authorList>
            <person name="Whitman W."/>
        </authorList>
    </citation>
    <scope>NUCLEOTIDE SEQUENCE [LARGE SCALE GENOMIC DNA]</scope>
    <source>
        <strain evidence="12 13">NW12</strain>
    </source>
</reference>
<dbReference type="SUPFAM" id="SSF56601">
    <property type="entry name" value="beta-lactamase/transpeptidase-like"/>
    <property type="match status" value="1"/>
</dbReference>
<evidence type="ECO:0000259" key="11">
    <source>
        <dbReference type="Pfam" id="PF00768"/>
    </source>
</evidence>
<evidence type="ECO:0000313" key="13">
    <source>
        <dbReference type="Proteomes" id="UP000240996"/>
    </source>
</evidence>
<keyword evidence="2 10" id="KW-0732">Signal</keyword>
<comment type="caution">
    <text evidence="12">The sequence shown here is derived from an EMBL/GenBank/DDBJ whole genome shotgun (WGS) entry which is preliminary data.</text>
</comment>
<dbReference type="AlphaFoldDB" id="A0A2T4YS73"/>
<dbReference type="PANTHER" id="PTHR21581:SF6">
    <property type="entry name" value="TRAFFICKING PROTEIN PARTICLE COMPLEX SUBUNIT 12"/>
    <property type="match status" value="1"/>
</dbReference>
<evidence type="ECO:0000256" key="10">
    <source>
        <dbReference type="SAM" id="SignalP"/>
    </source>
</evidence>
<feature type="signal peptide" evidence="10">
    <location>
        <begin position="1"/>
        <end position="33"/>
    </location>
</feature>
<keyword evidence="6" id="KW-0961">Cell wall biogenesis/degradation</keyword>
<dbReference type="EMBL" id="PZZN01000001">
    <property type="protein sequence ID" value="PTM46644.1"/>
    <property type="molecule type" value="Genomic_DNA"/>
</dbReference>
<dbReference type="PANTHER" id="PTHR21581">
    <property type="entry name" value="D-ALANYL-D-ALANINE CARBOXYPEPTIDASE"/>
    <property type="match status" value="1"/>
</dbReference>
<feature type="active site" description="Proton acceptor" evidence="7">
    <location>
        <position position="106"/>
    </location>
</feature>
<evidence type="ECO:0000256" key="6">
    <source>
        <dbReference type="ARBA" id="ARBA00023316"/>
    </source>
</evidence>
<evidence type="ECO:0000256" key="5">
    <source>
        <dbReference type="ARBA" id="ARBA00022984"/>
    </source>
</evidence>
<sequence>MRLMPTGAYQRRIPAVLAALATLVLPMSSAVSTASPAGVASRAAPVPLAAIPGTAMAVPALAEPVLAAPSPAAARTVSAILIDARDGRVLYAQGANLVRRPASLTKMMTLFLAFDALDANKLQLSDTVKFSRAAANQPPSRLGLRPGAGLTVGEAIRAIAVSSANDVAVALSEKLGGSEAGFARRMTAKARTLGMRRTLFTNVTGLPGANLTTATDMAMLSKALIDQHADRYAYFSTRSFRWAGRQLQNHNHMLGAFDGLDGIKTGYTVEAGFNLAASAKRGNRRLIAVVLGERTARSRDRLVAQILERGFNGGEGAPS</sequence>
<name>A0A2T4YS73_9SPHN</name>
<keyword evidence="5" id="KW-0573">Peptidoglycan synthesis</keyword>
<comment type="similarity">
    <text evidence="1 9">Belongs to the peptidase S11 family.</text>
</comment>
<feature type="active site" description="Acyl-ester intermediate" evidence="7">
    <location>
        <position position="103"/>
    </location>
</feature>
<dbReference type="GO" id="GO:0071555">
    <property type="term" value="P:cell wall organization"/>
    <property type="evidence" value="ECO:0007669"/>
    <property type="project" value="UniProtKB-KW"/>
</dbReference>
<evidence type="ECO:0000256" key="8">
    <source>
        <dbReference type="PIRSR" id="PIRSR618044-2"/>
    </source>
</evidence>
<dbReference type="GO" id="GO:0009252">
    <property type="term" value="P:peptidoglycan biosynthetic process"/>
    <property type="evidence" value="ECO:0007669"/>
    <property type="project" value="UniProtKB-KW"/>
</dbReference>
<dbReference type="GO" id="GO:0008360">
    <property type="term" value="P:regulation of cell shape"/>
    <property type="evidence" value="ECO:0007669"/>
    <property type="project" value="UniProtKB-KW"/>
</dbReference>
<dbReference type="InterPro" id="IPR001967">
    <property type="entry name" value="Peptidase_S11_N"/>
</dbReference>
<evidence type="ECO:0000256" key="4">
    <source>
        <dbReference type="ARBA" id="ARBA00022960"/>
    </source>
</evidence>
<accession>A0A2T4YS73</accession>
<evidence type="ECO:0000256" key="2">
    <source>
        <dbReference type="ARBA" id="ARBA00022729"/>
    </source>
</evidence>
<dbReference type="Proteomes" id="UP000240996">
    <property type="component" value="Unassembled WGS sequence"/>
</dbReference>
<gene>
    <name evidence="12" type="ORF">C8J24_0011</name>
</gene>
<evidence type="ECO:0000313" key="12">
    <source>
        <dbReference type="EMBL" id="PTM46644.1"/>
    </source>
</evidence>
<dbReference type="Pfam" id="PF00768">
    <property type="entry name" value="Peptidase_S11"/>
    <property type="match status" value="1"/>
</dbReference>
<organism evidence="12 13">
    <name type="scientific">Sphingomonas aerolata</name>
    <dbReference type="NCBI Taxonomy" id="185951"/>
    <lineage>
        <taxon>Bacteria</taxon>
        <taxon>Pseudomonadati</taxon>
        <taxon>Pseudomonadota</taxon>
        <taxon>Alphaproteobacteria</taxon>
        <taxon>Sphingomonadales</taxon>
        <taxon>Sphingomonadaceae</taxon>
        <taxon>Sphingomonas</taxon>
    </lineage>
</organism>
<evidence type="ECO:0000256" key="7">
    <source>
        <dbReference type="PIRSR" id="PIRSR618044-1"/>
    </source>
</evidence>
<protein>
    <submittedName>
        <fullName evidence="12">D-alanyl-D-alanine carboxypeptidase</fullName>
    </submittedName>
</protein>
<keyword evidence="12" id="KW-0645">Protease</keyword>
<dbReference type="Gene3D" id="3.40.710.10">
    <property type="entry name" value="DD-peptidase/beta-lactamase superfamily"/>
    <property type="match status" value="1"/>
</dbReference>
<feature type="chain" id="PRO_5015722372" evidence="10">
    <location>
        <begin position="34"/>
        <end position="319"/>
    </location>
</feature>
<dbReference type="PRINTS" id="PR00725">
    <property type="entry name" value="DADACBPTASE1"/>
</dbReference>
<evidence type="ECO:0000256" key="3">
    <source>
        <dbReference type="ARBA" id="ARBA00022801"/>
    </source>
</evidence>
<dbReference type="InterPro" id="IPR018044">
    <property type="entry name" value="Peptidase_S11"/>
</dbReference>
<feature type="domain" description="Peptidase S11 D-alanyl-D-alanine carboxypeptidase A N-terminal" evidence="11">
    <location>
        <begin position="69"/>
        <end position="294"/>
    </location>
</feature>
<proteinExistence type="inferred from homology"/>
<dbReference type="GO" id="GO:0009002">
    <property type="term" value="F:serine-type D-Ala-D-Ala carboxypeptidase activity"/>
    <property type="evidence" value="ECO:0007669"/>
    <property type="project" value="InterPro"/>
</dbReference>
<keyword evidence="13" id="KW-1185">Reference proteome</keyword>
<evidence type="ECO:0000256" key="1">
    <source>
        <dbReference type="ARBA" id="ARBA00007164"/>
    </source>
</evidence>
<feature type="binding site" evidence="8">
    <location>
        <position position="264"/>
    </location>
    <ligand>
        <name>substrate</name>
    </ligand>
</feature>
<dbReference type="GO" id="GO:0006508">
    <property type="term" value="P:proteolysis"/>
    <property type="evidence" value="ECO:0007669"/>
    <property type="project" value="InterPro"/>
</dbReference>
<dbReference type="InterPro" id="IPR012338">
    <property type="entry name" value="Beta-lactam/transpept-like"/>
</dbReference>